<dbReference type="InterPro" id="IPR004035">
    <property type="entry name" value="Endouclease-III_FeS-bd_BS"/>
</dbReference>
<keyword evidence="8 12" id="KW-0238">DNA-binding</keyword>
<keyword evidence="9 12" id="KW-0234">DNA repair</keyword>
<dbReference type="Proteomes" id="UP000001520">
    <property type="component" value="Chromosome"/>
</dbReference>
<dbReference type="PANTHER" id="PTHR10359:SF18">
    <property type="entry name" value="ENDONUCLEASE III"/>
    <property type="match status" value="1"/>
</dbReference>
<keyword evidence="2 12" id="KW-0004">4Fe-4S</keyword>
<dbReference type="GO" id="GO:0140078">
    <property type="term" value="F:class I DNA-(apurinic or apyrimidinic site) endonuclease activity"/>
    <property type="evidence" value="ECO:0007669"/>
    <property type="project" value="UniProtKB-EC"/>
</dbReference>
<evidence type="ECO:0000256" key="6">
    <source>
        <dbReference type="ARBA" id="ARBA00023004"/>
    </source>
</evidence>
<dbReference type="Pfam" id="PF10576">
    <property type="entry name" value="EndIII_4Fe-2S"/>
    <property type="match status" value="1"/>
</dbReference>
<dbReference type="KEGG" id="ddf:DEFDS_1641"/>
<organism evidence="14 15">
    <name type="scientific">Deferribacter desulfuricans (strain DSM 14783 / JCM 11476 / NBRC 101012 / SSM1)</name>
    <dbReference type="NCBI Taxonomy" id="639282"/>
    <lineage>
        <taxon>Bacteria</taxon>
        <taxon>Pseudomonadati</taxon>
        <taxon>Deferribacterota</taxon>
        <taxon>Deferribacteres</taxon>
        <taxon>Deferribacterales</taxon>
        <taxon>Deferribacteraceae</taxon>
        <taxon>Deferribacter</taxon>
    </lineage>
</organism>
<protein>
    <recommendedName>
        <fullName evidence="12">Endonuclease III</fullName>
        <ecNumber evidence="12">4.2.99.18</ecNumber>
    </recommendedName>
    <alternativeName>
        <fullName evidence="12">DNA-(apurinic or apyrimidinic site) lyase</fullName>
    </alternativeName>
</protein>
<dbReference type="InterPro" id="IPR000445">
    <property type="entry name" value="HhH_motif"/>
</dbReference>
<dbReference type="InterPro" id="IPR003265">
    <property type="entry name" value="HhH-GPD_domain"/>
</dbReference>
<name>D3P8Q7_DEFDS</name>
<dbReference type="RefSeq" id="WP_013008343.1">
    <property type="nucleotide sequence ID" value="NC_013939.1"/>
</dbReference>
<dbReference type="GO" id="GO:0003677">
    <property type="term" value="F:DNA binding"/>
    <property type="evidence" value="ECO:0007669"/>
    <property type="project" value="UniProtKB-UniRule"/>
</dbReference>
<keyword evidence="3 12" id="KW-0479">Metal-binding</keyword>
<dbReference type="OrthoDB" id="9800977at2"/>
<evidence type="ECO:0000256" key="8">
    <source>
        <dbReference type="ARBA" id="ARBA00023125"/>
    </source>
</evidence>
<keyword evidence="6 12" id="KW-0408">Iron</keyword>
<keyword evidence="14" id="KW-0540">Nuclease</keyword>
<evidence type="ECO:0000256" key="3">
    <source>
        <dbReference type="ARBA" id="ARBA00022723"/>
    </source>
</evidence>
<evidence type="ECO:0000256" key="7">
    <source>
        <dbReference type="ARBA" id="ARBA00023014"/>
    </source>
</evidence>
<dbReference type="Pfam" id="PF00730">
    <property type="entry name" value="HhH-GPD"/>
    <property type="match status" value="1"/>
</dbReference>
<dbReference type="HOGENOM" id="CLU_012862_3_3_0"/>
<dbReference type="GO" id="GO:0019104">
    <property type="term" value="F:DNA N-glycosylase activity"/>
    <property type="evidence" value="ECO:0007669"/>
    <property type="project" value="UniProtKB-UniRule"/>
</dbReference>
<dbReference type="SMART" id="SM00525">
    <property type="entry name" value="FES"/>
    <property type="match status" value="1"/>
</dbReference>
<dbReference type="CDD" id="cd00056">
    <property type="entry name" value="ENDO3c"/>
    <property type="match status" value="1"/>
</dbReference>
<evidence type="ECO:0000259" key="13">
    <source>
        <dbReference type="SMART" id="SM00478"/>
    </source>
</evidence>
<dbReference type="SMART" id="SM00478">
    <property type="entry name" value="ENDO3c"/>
    <property type="match status" value="1"/>
</dbReference>
<keyword evidence="14" id="KW-0255">Endonuclease</keyword>
<dbReference type="AlphaFoldDB" id="D3P8Q7"/>
<accession>D3P8Q7</accession>
<dbReference type="FunFam" id="1.10.1670.10:FF:000001">
    <property type="entry name" value="Endonuclease III"/>
    <property type="match status" value="1"/>
</dbReference>
<evidence type="ECO:0000256" key="1">
    <source>
        <dbReference type="ARBA" id="ARBA00008343"/>
    </source>
</evidence>
<evidence type="ECO:0000313" key="15">
    <source>
        <dbReference type="Proteomes" id="UP000001520"/>
    </source>
</evidence>
<dbReference type="PIRSF" id="PIRSF001435">
    <property type="entry name" value="Nth"/>
    <property type="match status" value="1"/>
</dbReference>
<dbReference type="SUPFAM" id="SSF48150">
    <property type="entry name" value="DNA-glycosylase"/>
    <property type="match status" value="1"/>
</dbReference>
<dbReference type="FunFam" id="1.10.340.30:FF:000001">
    <property type="entry name" value="Endonuclease III"/>
    <property type="match status" value="1"/>
</dbReference>
<comment type="cofactor">
    <cofactor evidence="12">
        <name>[4Fe-4S] cluster</name>
        <dbReference type="ChEBI" id="CHEBI:49883"/>
    </cofactor>
    <text evidence="12">Binds 1 [4Fe-4S] cluster.</text>
</comment>
<gene>
    <name evidence="12 14" type="primary">nth</name>
    <name evidence="14" type="ordered locus">DEFDS_1641</name>
</gene>
<evidence type="ECO:0000256" key="12">
    <source>
        <dbReference type="HAMAP-Rule" id="MF_00942"/>
    </source>
</evidence>
<dbReference type="EC" id="4.2.99.18" evidence="12"/>
<comment type="function">
    <text evidence="12">DNA repair enzyme that has both DNA N-glycosylase activity and AP-lyase activity. The DNA N-glycosylase activity releases various damaged pyrimidines from DNA by cleaving the N-glycosidic bond, leaving an AP (apurinic/apyrimidinic) site. The AP-lyase activity cleaves the phosphodiester bond 3' to the AP site by a beta-elimination, leaving a 3'-terminal unsaturated sugar and a product with a terminal 5'-phosphate.</text>
</comment>
<keyword evidence="11 12" id="KW-0326">Glycosidase</keyword>
<dbReference type="InterPro" id="IPR023170">
    <property type="entry name" value="HhH_base_excis_C"/>
</dbReference>
<keyword evidence="7 12" id="KW-0411">Iron-sulfur</keyword>
<proteinExistence type="inferred from homology"/>
<dbReference type="Gene3D" id="1.10.1670.10">
    <property type="entry name" value="Helix-hairpin-Helix base-excision DNA repair enzymes (C-terminal)"/>
    <property type="match status" value="1"/>
</dbReference>
<dbReference type="GO" id="GO:0046872">
    <property type="term" value="F:metal ion binding"/>
    <property type="evidence" value="ECO:0007669"/>
    <property type="project" value="UniProtKB-KW"/>
</dbReference>
<dbReference type="GO" id="GO:0006285">
    <property type="term" value="P:base-excision repair, AP site formation"/>
    <property type="evidence" value="ECO:0007669"/>
    <property type="project" value="TreeGrafter"/>
</dbReference>
<dbReference type="Gene3D" id="1.10.340.30">
    <property type="entry name" value="Hypothetical protein, domain 2"/>
    <property type="match status" value="1"/>
</dbReference>
<dbReference type="eggNOG" id="COG0177">
    <property type="taxonomic scope" value="Bacteria"/>
</dbReference>
<feature type="binding site" evidence="12">
    <location>
        <position position="196"/>
    </location>
    <ligand>
        <name>[4Fe-4S] cluster</name>
        <dbReference type="ChEBI" id="CHEBI:49883"/>
    </ligand>
</feature>
<keyword evidence="15" id="KW-1185">Reference proteome</keyword>
<evidence type="ECO:0000256" key="10">
    <source>
        <dbReference type="ARBA" id="ARBA00023239"/>
    </source>
</evidence>
<comment type="similarity">
    <text evidence="1 12">Belongs to the Nth/MutY family.</text>
</comment>
<feature type="binding site" evidence="12">
    <location>
        <position position="189"/>
    </location>
    <ligand>
        <name>[4Fe-4S] cluster</name>
        <dbReference type="ChEBI" id="CHEBI:49883"/>
    </ligand>
</feature>
<dbReference type="PANTHER" id="PTHR10359">
    <property type="entry name" value="A/G-SPECIFIC ADENINE GLYCOSYLASE/ENDONUCLEASE III"/>
    <property type="match status" value="1"/>
</dbReference>
<keyword evidence="4 12" id="KW-0227">DNA damage</keyword>
<evidence type="ECO:0000256" key="11">
    <source>
        <dbReference type="ARBA" id="ARBA00023295"/>
    </source>
</evidence>
<evidence type="ECO:0000256" key="5">
    <source>
        <dbReference type="ARBA" id="ARBA00022801"/>
    </source>
</evidence>
<evidence type="ECO:0000256" key="9">
    <source>
        <dbReference type="ARBA" id="ARBA00023204"/>
    </source>
</evidence>
<evidence type="ECO:0000256" key="4">
    <source>
        <dbReference type="ARBA" id="ARBA00022763"/>
    </source>
</evidence>
<dbReference type="EMBL" id="AP011529">
    <property type="protein sequence ID" value="BAI81097.1"/>
    <property type="molecule type" value="Genomic_DNA"/>
</dbReference>
<keyword evidence="10 12" id="KW-0456">Lyase</keyword>
<dbReference type="STRING" id="639282.DEFDS_1641"/>
<dbReference type="NCBIfam" id="TIGR01083">
    <property type="entry name" value="nth"/>
    <property type="match status" value="1"/>
</dbReference>
<feature type="binding site" evidence="12">
    <location>
        <position position="199"/>
    </location>
    <ligand>
        <name>[4Fe-4S] cluster</name>
        <dbReference type="ChEBI" id="CHEBI:49883"/>
    </ligand>
</feature>
<dbReference type="PROSITE" id="PS00764">
    <property type="entry name" value="ENDONUCLEASE_III_1"/>
    <property type="match status" value="1"/>
</dbReference>
<dbReference type="Pfam" id="PF00633">
    <property type="entry name" value="HHH"/>
    <property type="match status" value="1"/>
</dbReference>
<evidence type="ECO:0000256" key="2">
    <source>
        <dbReference type="ARBA" id="ARBA00022485"/>
    </source>
</evidence>
<dbReference type="InterPro" id="IPR011257">
    <property type="entry name" value="DNA_glycosylase"/>
</dbReference>
<reference evidence="14 15" key="1">
    <citation type="journal article" date="2010" name="DNA Res.">
        <title>Bacterial lifestyle in a deep-sea hydrothermal vent chimney revealed by the genome sequence of the thermophilic bacterium Deferribacter desulfuricans SSM1.</title>
        <authorList>
            <person name="Takaki Y."/>
            <person name="Shimamura S."/>
            <person name="Nakagawa S."/>
            <person name="Fukuhara Y."/>
            <person name="Horikawa H."/>
            <person name="Ankai A."/>
            <person name="Harada T."/>
            <person name="Hosoyama A."/>
            <person name="Oguchi A."/>
            <person name="Fukui S."/>
            <person name="Fujita N."/>
            <person name="Takami H."/>
            <person name="Takai K."/>
        </authorList>
    </citation>
    <scope>NUCLEOTIDE SEQUENCE [LARGE SCALE GENOMIC DNA]</scope>
    <source>
        <strain evidence="15">DSM 14783 / JCM 11476 / NBRC 101012 / SSM1</strain>
    </source>
</reference>
<sequence length="212" mass="24424">MTNRKEIAEKFVKYLDENFADSKCSLKYENPFQLLIATILSAQCTDERVNKVTATLFKKYKNFEDFKNADLEEIMEDIRPTGFFRNKAKNIKKLSEVILEKYEGVIPVDINELVKLPGIGRKTANVLLGNCFNIPGIVVDTHVKRISQRLGLTDNDNPDKIEQDLMEVIPKEKWTKWSHQVIDFGRKICTAKKPKCDICEMRDVCKFANSEA</sequence>
<dbReference type="InterPro" id="IPR005759">
    <property type="entry name" value="Nth"/>
</dbReference>
<comment type="catalytic activity">
    <reaction evidence="12">
        <text>2'-deoxyribonucleotide-(2'-deoxyribose 5'-phosphate)-2'-deoxyribonucleotide-DNA = a 3'-end 2'-deoxyribonucleotide-(2,3-dehydro-2,3-deoxyribose 5'-phosphate)-DNA + a 5'-end 5'-phospho-2'-deoxyribonucleoside-DNA + H(+)</text>
        <dbReference type="Rhea" id="RHEA:66592"/>
        <dbReference type="Rhea" id="RHEA-COMP:13180"/>
        <dbReference type="Rhea" id="RHEA-COMP:16897"/>
        <dbReference type="Rhea" id="RHEA-COMP:17067"/>
        <dbReference type="ChEBI" id="CHEBI:15378"/>
        <dbReference type="ChEBI" id="CHEBI:136412"/>
        <dbReference type="ChEBI" id="CHEBI:157695"/>
        <dbReference type="ChEBI" id="CHEBI:167181"/>
        <dbReference type="EC" id="4.2.99.18"/>
    </reaction>
</comment>
<evidence type="ECO:0000313" key="14">
    <source>
        <dbReference type="EMBL" id="BAI81097.1"/>
    </source>
</evidence>
<feature type="domain" description="HhH-GPD" evidence="13">
    <location>
        <begin position="40"/>
        <end position="187"/>
    </location>
</feature>
<keyword evidence="5 12" id="KW-0378">Hydrolase</keyword>
<feature type="binding site" evidence="12">
    <location>
        <position position="205"/>
    </location>
    <ligand>
        <name>[4Fe-4S] cluster</name>
        <dbReference type="ChEBI" id="CHEBI:49883"/>
    </ligand>
</feature>
<dbReference type="HAMAP" id="MF_00942">
    <property type="entry name" value="Nth"/>
    <property type="match status" value="1"/>
</dbReference>
<dbReference type="InterPro" id="IPR003651">
    <property type="entry name" value="Endonuclease3_FeS-loop_motif"/>
</dbReference>
<dbReference type="GO" id="GO:0051539">
    <property type="term" value="F:4 iron, 4 sulfur cluster binding"/>
    <property type="evidence" value="ECO:0007669"/>
    <property type="project" value="UniProtKB-UniRule"/>
</dbReference>